<reference evidence="7" key="1">
    <citation type="journal article" date="2014" name="Nature">
        <title>Elephant shark genome provides unique insights into gnathostome evolution.</title>
        <authorList>
            <consortium name="International Elephant Shark Genome Sequencing Consortium"/>
            <person name="Venkatesh B."/>
            <person name="Lee A.P."/>
            <person name="Ravi V."/>
            <person name="Maurya A.K."/>
            <person name="Lian M.M."/>
            <person name="Swann J.B."/>
            <person name="Ohta Y."/>
            <person name="Flajnik M.F."/>
            <person name="Sutoh Y."/>
            <person name="Kasahara M."/>
            <person name="Hoon S."/>
            <person name="Gangu V."/>
            <person name="Roy S.W."/>
            <person name="Irimia M."/>
            <person name="Korzh V."/>
            <person name="Kondrychyn I."/>
            <person name="Lim Z.W."/>
            <person name="Tay B.H."/>
            <person name="Tohari S."/>
            <person name="Kong K.W."/>
            <person name="Ho S."/>
            <person name="Lorente-Galdos B."/>
            <person name="Quilez J."/>
            <person name="Marques-Bonet T."/>
            <person name="Raney B.J."/>
            <person name="Ingham P.W."/>
            <person name="Tay A."/>
            <person name="Hillier L.W."/>
            <person name="Minx P."/>
            <person name="Boehm T."/>
            <person name="Wilson R.K."/>
            <person name="Brenner S."/>
            <person name="Warren W.C."/>
        </authorList>
    </citation>
    <scope>NUCLEOTIDE SEQUENCE</scope>
    <source>
        <tissue evidence="7">Gills</tissue>
    </source>
</reference>
<feature type="signal peptide" evidence="5">
    <location>
        <begin position="1"/>
        <end position="23"/>
    </location>
</feature>
<sequence>MLDWVPAPRLLLILFLTQSVGEAQRITQDALLMQYIERRINILEDRLAKCNQDMVKYVREFRDFKKEITVRVDNMNNYKTEFKNDVENLGSRIERVERDIDYLETQQPSQPCVEMDEKLVEEQFKQAEEKKKAKLKMISDCDIMLTGIKSLKIVKKAGDDQGSWIKDPVKDSQRIYFLSGTDNNVLSEFANIRAFTDSAYLRSAQNTVLPYGWRGTGHTVYNGFLYFHKNDTGNEIIKYNLRNKTVSDRMLLQGAGRVPAYQLSPYTLIDLAADEQGLWAIHGDEDNGGIIVVTKIDHSSLAVEHSWDTACSNQGAEAAFMICGTLYVVYNHEHGGRSRIQCIYDVTDVVTTDDLPVLYFPKRYGKHSMIHYNHREHQLYSWDDGYQTIYKLITKKKLEH</sequence>
<keyword evidence="4" id="KW-0175">Coiled coil</keyword>
<accession>V9KXT4</accession>
<organism evidence="7">
    <name type="scientific">Callorhinchus milii</name>
    <name type="common">Ghost shark</name>
    <dbReference type="NCBI Taxonomy" id="7868"/>
    <lineage>
        <taxon>Eukaryota</taxon>
        <taxon>Metazoa</taxon>
        <taxon>Chordata</taxon>
        <taxon>Craniata</taxon>
        <taxon>Vertebrata</taxon>
        <taxon>Chondrichthyes</taxon>
        <taxon>Holocephali</taxon>
        <taxon>Chimaeriformes</taxon>
        <taxon>Callorhinchidae</taxon>
        <taxon>Callorhinchus</taxon>
    </lineage>
</organism>
<evidence type="ECO:0000256" key="4">
    <source>
        <dbReference type="SAM" id="Coils"/>
    </source>
</evidence>
<dbReference type="PANTHER" id="PTHR23192">
    <property type="entry name" value="OLFACTOMEDIN-RELATED"/>
    <property type="match status" value="1"/>
</dbReference>
<evidence type="ECO:0000256" key="5">
    <source>
        <dbReference type="SAM" id="SignalP"/>
    </source>
</evidence>
<dbReference type="CTD" id="283298"/>
<proteinExistence type="evidence at transcript level"/>
<feature type="coiled-coil region" evidence="4">
    <location>
        <begin position="33"/>
        <end position="106"/>
    </location>
</feature>
<dbReference type="RefSeq" id="XP_007885987.2">
    <property type="nucleotide sequence ID" value="XM_007887796.2"/>
</dbReference>
<dbReference type="SMART" id="SM00284">
    <property type="entry name" value="OLF"/>
    <property type="match status" value="1"/>
</dbReference>
<dbReference type="GO" id="GO:0005615">
    <property type="term" value="C:extracellular space"/>
    <property type="evidence" value="ECO:0007669"/>
    <property type="project" value="TreeGrafter"/>
</dbReference>
<dbReference type="GeneID" id="103175054"/>
<feature type="domain" description="Olfactomedin-like" evidence="6">
    <location>
        <begin position="140"/>
        <end position="396"/>
    </location>
</feature>
<dbReference type="KEGG" id="cmk:103175054"/>
<dbReference type="EMBL" id="JW871070">
    <property type="protein sequence ID" value="AFP03588.1"/>
    <property type="molecule type" value="mRNA"/>
</dbReference>
<evidence type="ECO:0000256" key="2">
    <source>
        <dbReference type="ARBA" id="ARBA00022525"/>
    </source>
</evidence>
<name>V9KXT4_CALMI</name>
<dbReference type="PANTHER" id="PTHR23192:SF13">
    <property type="entry name" value="OLFACTOMEDIN-LIKE PROTEIN 1"/>
    <property type="match status" value="1"/>
</dbReference>
<dbReference type="PROSITE" id="PS51132">
    <property type="entry name" value="OLF"/>
    <property type="match status" value="1"/>
</dbReference>
<evidence type="ECO:0000259" key="6">
    <source>
        <dbReference type="PROSITE" id="PS51132"/>
    </source>
</evidence>
<dbReference type="InterPro" id="IPR050605">
    <property type="entry name" value="Olfactomedin-like_domain"/>
</dbReference>
<dbReference type="InterPro" id="IPR003112">
    <property type="entry name" value="Olfac-like_dom"/>
</dbReference>
<feature type="chain" id="PRO_5004778129" evidence="5">
    <location>
        <begin position="24"/>
        <end position="400"/>
    </location>
</feature>
<evidence type="ECO:0000256" key="3">
    <source>
        <dbReference type="PROSITE-ProRule" id="PRU00446"/>
    </source>
</evidence>
<keyword evidence="2" id="KW-0964">Secreted</keyword>
<dbReference type="Pfam" id="PF02191">
    <property type="entry name" value="OLF"/>
    <property type="match status" value="1"/>
</dbReference>
<comment type="subcellular location">
    <subcellularLocation>
        <location evidence="1">Secreted</location>
    </subcellularLocation>
</comment>
<keyword evidence="5" id="KW-0732">Signal</keyword>
<evidence type="ECO:0000313" key="7">
    <source>
        <dbReference type="EMBL" id="AFP03588.1"/>
    </source>
</evidence>
<protein>
    <submittedName>
        <fullName evidence="7">Olfactomedin-like 1</fullName>
    </submittedName>
</protein>
<feature type="disulfide bond" evidence="3">
    <location>
        <begin position="141"/>
        <end position="323"/>
    </location>
</feature>
<dbReference type="RefSeq" id="XP_007885988.2">
    <property type="nucleotide sequence ID" value="XM_007887797.2"/>
</dbReference>
<keyword evidence="3" id="KW-1015">Disulfide bond</keyword>
<dbReference type="GO" id="GO:0007165">
    <property type="term" value="P:signal transduction"/>
    <property type="evidence" value="ECO:0007669"/>
    <property type="project" value="TreeGrafter"/>
</dbReference>
<evidence type="ECO:0000256" key="1">
    <source>
        <dbReference type="ARBA" id="ARBA00004613"/>
    </source>
</evidence>
<dbReference type="AlphaFoldDB" id="V9KXT4"/>
<dbReference type="OrthoDB" id="8626508at2759"/>